<sequence>MAKVYAFLADGMEEVECLGVCDVLARAGVEVKLVSVMGRCQVTGSHGFTVTADALFEEITDDADVLFLPGGLPGADHLRDHEGLAAMLKAHGAAGKRLAAICAAPGVLGGLGLLEGRRATCFPGFEEKLAGAVCTGEGVVTDGPVTTGKGMGWSLDLGLELVRLLTDGETAEALKKKIQYDRV</sequence>
<feature type="domain" description="DJ-1/PfpI" evidence="1">
    <location>
        <begin position="3"/>
        <end position="163"/>
    </location>
</feature>
<dbReference type="CDD" id="cd03135">
    <property type="entry name" value="GATase1_DJ-1"/>
    <property type="match status" value="1"/>
</dbReference>
<comment type="caution">
    <text evidence="2">The sequence shown here is derived from an EMBL/GenBank/DDBJ whole genome shotgun (WGS) entry which is preliminary data.</text>
</comment>
<dbReference type="Gene3D" id="3.40.50.880">
    <property type="match status" value="1"/>
</dbReference>
<dbReference type="Pfam" id="PF01965">
    <property type="entry name" value="DJ-1_PfpI"/>
    <property type="match status" value="1"/>
</dbReference>
<dbReference type="Proteomes" id="UP000647491">
    <property type="component" value="Unassembled WGS sequence"/>
</dbReference>
<protein>
    <submittedName>
        <fullName evidence="2">DJ-1/PfpI family protein</fullName>
    </submittedName>
</protein>
<dbReference type="InterPro" id="IPR006287">
    <property type="entry name" value="DJ-1"/>
</dbReference>
<keyword evidence="3" id="KW-1185">Reference proteome</keyword>
<organism evidence="2 3">
    <name type="scientific">Enterocloster hominis</name>
    <name type="common">ex Liu et al. 2021</name>
    <dbReference type="NCBI Taxonomy" id="2763663"/>
    <lineage>
        <taxon>Bacteria</taxon>
        <taxon>Bacillati</taxon>
        <taxon>Bacillota</taxon>
        <taxon>Clostridia</taxon>
        <taxon>Lachnospirales</taxon>
        <taxon>Lachnospiraceae</taxon>
        <taxon>Enterocloster</taxon>
    </lineage>
</organism>
<dbReference type="InterPro" id="IPR029062">
    <property type="entry name" value="Class_I_gatase-like"/>
</dbReference>
<evidence type="ECO:0000313" key="3">
    <source>
        <dbReference type="Proteomes" id="UP000647491"/>
    </source>
</evidence>
<dbReference type="PANTHER" id="PTHR48094:SF12">
    <property type="entry name" value="PARKINSON DISEASE PROTEIN 7 HOMOLOG"/>
    <property type="match status" value="1"/>
</dbReference>
<dbReference type="InterPro" id="IPR050325">
    <property type="entry name" value="Prot/Nucl_acid_deglycase"/>
</dbReference>
<evidence type="ECO:0000313" key="2">
    <source>
        <dbReference type="EMBL" id="MBC8599993.1"/>
    </source>
</evidence>
<dbReference type="EMBL" id="JACRTJ010000027">
    <property type="protein sequence ID" value="MBC8599993.1"/>
    <property type="molecule type" value="Genomic_DNA"/>
</dbReference>
<gene>
    <name evidence="2" type="ORF">H8708_12275</name>
</gene>
<dbReference type="SUPFAM" id="SSF52317">
    <property type="entry name" value="Class I glutamine amidotransferase-like"/>
    <property type="match status" value="1"/>
</dbReference>
<dbReference type="InterPro" id="IPR002818">
    <property type="entry name" value="DJ-1/PfpI"/>
</dbReference>
<dbReference type="RefSeq" id="WP_262428020.1">
    <property type="nucleotide sequence ID" value="NZ_JACRTJ010000027.1"/>
</dbReference>
<evidence type="ECO:0000259" key="1">
    <source>
        <dbReference type="Pfam" id="PF01965"/>
    </source>
</evidence>
<dbReference type="NCBIfam" id="TIGR01383">
    <property type="entry name" value="not_thiJ"/>
    <property type="match status" value="1"/>
</dbReference>
<accession>A0ABR7NV58</accession>
<name>A0ABR7NV58_9FIRM</name>
<proteinExistence type="predicted"/>
<dbReference type="PANTHER" id="PTHR48094">
    <property type="entry name" value="PROTEIN/NUCLEIC ACID DEGLYCASE DJ-1-RELATED"/>
    <property type="match status" value="1"/>
</dbReference>
<reference evidence="2 3" key="1">
    <citation type="submission" date="2020-08" db="EMBL/GenBank/DDBJ databases">
        <title>Genome public.</title>
        <authorList>
            <person name="Liu C."/>
            <person name="Sun Q."/>
        </authorList>
    </citation>
    <scope>NUCLEOTIDE SEQUENCE [LARGE SCALE GENOMIC DNA]</scope>
    <source>
        <strain evidence="2 3">BX10</strain>
    </source>
</reference>